<dbReference type="PANTHER" id="PTHR43279:SF1">
    <property type="entry name" value="CATECHOL-2,3-DIOXYGENASE"/>
    <property type="match status" value="1"/>
</dbReference>
<evidence type="ECO:0000259" key="1">
    <source>
        <dbReference type="PROSITE" id="PS51819"/>
    </source>
</evidence>
<dbReference type="Pfam" id="PF00903">
    <property type="entry name" value="Glyoxalase"/>
    <property type="match status" value="2"/>
</dbReference>
<dbReference type="SUPFAM" id="SSF54593">
    <property type="entry name" value="Glyoxalase/Bleomycin resistance protein/Dihydroxybiphenyl dioxygenase"/>
    <property type="match status" value="2"/>
</dbReference>
<dbReference type="InterPro" id="IPR037523">
    <property type="entry name" value="VOC_core"/>
</dbReference>
<dbReference type="PANTHER" id="PTHR43279">
    <property type="entry name" value="CATECHOL-2,3-DIOXYGENASE"/>
    <property type="match status" value="1"/>
</dbReference>
<feature type="domain" description="VOC" evidence="1">
    <location>
        <begin position="26"/>
        <end position="141"/>
    </location>
</feature>
<evidence type="ECO:0000313" key="2">
    <source>
        <dbReference type="EMBL" id="MFC4990541.1"/>
    </source>
</evidence>
<dbReference type="AlphaFoldDB" id="A0ABD5QLJ9"/>
<proteinExistence type="predicted"/>
<dbReference type="Proteomes" id="UP001595925">
    <property type="component" value="Unassembled WGS sequence"/>
</dbReference>
<evidence type="ECO:0000313" key="3">
    <source>
        <dbReference type="Proteomes" id="UP001595925"/>
    </source>
</evidence>
<protein>
    <submittedName>
        <fullName evidence="2">VOC family protein</fullName>
    </submittedName>
</protein>
<gene>
    <name evidence="2" type="ORF">ACFPFO_22900</name>
</gene>
<dbReference type="InterPro" id="IPR004360">
    <property type="entry name" value="Glyas_Fos-R_dOase_dom"/>
</dbReference>
<sequence>MHSISASKELVMSTQPTQDVLPQGTRIGRTALRVTDLEEVSEFYRTVVGLRVLDQSGSSSILGVEDRPLLVLEEDEDAPRRQRSSAGLFHNAFRVPSRAALGAALDRIRDQWQLSGASDHRVSEALYLRDPEGNGVEIYCDLPRDEWPTADDGRVQISTEPLDLERIEAAAEGSTRAPPETDVGHIHLEVSSLDAFRKFYIDTLGFEVQTTVPAASFVSAGGYHHHIGANTWQHRTEPISGRGLAWFEIVLPEPQALDALRERFIGSQYPLTEADEGLSVMDSDGIEVRYRVDS</sequence>
<dbReference type="CDD" id="cd16359">
    <property type="entry name" value="VOC_BsCatE_like_C"/>
    <property type="match status" value="1"/>
</dbReference>
<keyword evidence="3" id="KW-1185">Reference proteome</keyword>
<dbReference type="CDD" id="cd07255">
    <property type="entry name" value="VOC_BsCatE_like_N"/>
    <property type="match status" value="1"/>
</dbReference>
<reference evidence="2 3" key="1">
    <citation type="journal article" date="2019" name="Int. J. Syst. Evol. Microbiol.">
        <title>The Global Catalogue of Microorganisms (GCM) 10K type strain sequencing project: providing services to taxonomists for standard genome sequencing and annotation.</title>
        <authorList>
            <consortium name="The Broad Institute Genomics Platform"/>
            <consortium name="The Broad Institute Genome Sequencing Center for Infectious Disease"/>
            <person name="Wu L."/>
            <person name="Ma J."/>
        </authorList>
    </citation>
    <scope>NUCLEOTIDE SEQUENCE [LARGE SCALE GENOMIC DNA]</scope>
    <source>
        <strain evidence="2 3">CGMCC 1.15824</strain>
    </source>
</reference>
<organism evidence="2 3">
    <name type="scientific">Saliphagus infecundisoli</name>
    <dbReference type="NCBI Taxonomy" id="1849069"/>
    <lineage>
        <taxon>Archaea</taxon>
        <taxon>Methanobacteriati</taxon>
        <taxon>Methanobacteriota</taxon>
        <taxon>Stenosarchaea group</taxon>
        <taxon>Halobacteria</taxon>
        <taxon>Halobacteriales</taxon>
        <taxon>Natrialbaceae</taxon>
        <taxon>Saliphagus</taxon>
    </lineage>
</organism>
<comment type="caution">
    <text evidence="2">The sequence shown here is derived from an EMBL/GenBank/DDBJ whole genome shotgun (WGS) entry which is preliminary data.</text>
</comment>
<dbReference type="RefSeq" id="WP_224830256.1">
    <property type="nucleotide sequence ID" value="NZ_JAIVEF010000052.1"/>
</dbReference>
<name>A0ABD5QLJ9_9EURY</name>
<accession>A0ABD5QLJ9</accession>
<dbReference type="Gene3D" id="3.10.180.10">
    <property type="entry name" value="2,3-Dihydroxybiphenyl 1,2-Dioxygenase, domain 1"/>
    <property type="match status" value="2"/>
</dbReference>
<dbReference type="InterPro" id="IPR029068">
    <property type="entry name" value="Glyas_Bleomycin-R_OHBP_Dase"/>
</dbReference>
<dbReference type="PROSITE" id="PS51819">
    <property type="entry name" value="VOC"/>
    <property type="match status" value="1"/>
</dbReference>
<dbReference type="EMBL" id="JBHSJG010000076">
    <property type="protein sequence ID" value="MFC4990541.1"/>
    <property type="molecule type" value="Genomic_DNA"/>
</dbReference>